<organism evidence="1 2">
    <name type="scientific">Trichococcus collinsii</name>
    <dbReference type="NCBI Taxonomy" id="157076"/>
    <lineage>
        <taxon>Bacteria</taxon>
        <taxon>Bacillati</taxon>
        <taxon>Bacillota</taxon>
        <taxon>Bacilli</taxon>
        <taxon>Lactobacillales</taxon>
        <taxon>Carnobacteriaceae</taxon>
        <taxon>Trichococcus</taxon>
    </lineage>
</organism>
<evidence type="ECO:0008006" key="3">
    <source>
        <dbReference type="Google" id="ProtNLM"/>
    </source>
</evidence>
<comment type="caution">
    <text evidence="1">The sequence shown here is derived from an EMBL/GenBank/DDBJ whole genome shotgun (WGS) entry which is preliminary data.</text>
</comment>
<protein>
    <recommendedName>
        <fullName evidence="3">RNA polymerase subunit sigma-70</fullName>
    </recommendedName>
</protein>
<dbReference type="AlphaFoldDB" id="A0AB38A3X0"/>
<gene>
    <name evidence="1" type="ORF">SAMN04488525_11315</name>
</gene>
<evidence type="ECO:0000313" key="1">
    <source>
        <dbReference type="EMBL" id="SEA95670.1"/>
    </source>
</evidence>
<dbReference type="RefSeq" id="WP_086987778.1">
    <property type="nucleotide sequence ID" value="NZ_FJNA01000005.1"/>
</dbReference>
<keyword evidence="2" id="KW-1185">Reference proteome</keyword>
<accession>A0AB38A3X0</accession>
<name>A0AB38A3X0_9LACT</name>
<dbReference type="EMBL" id="FNQH01000013">
    <property type="protein sequence ID" value="SEA95670.1"/>
    <property type="molecule type" value="Genomic_DNA"/>
</dbReference>
<dbReference type="InterPro" id="IPR006448">
    <property type="entry name" value="Phage_term_ssu_P27"/>
</dbReference>
<proteinExistence type="predicted"/>
<dbReference type="Pfam" id="PF05119">
    <property type="entry name" value="Terminase_4"/>
    <property type="match status" value="1"/>
</dbReference>
<evidence type="ECO:0000313" key="2">
    <source>
        <dbReference type="Proteomes" id="UP000199042"/>
    </source>
</evidence>
<sequence length="106" mass="12242">MAETKRNKIRNELRQQLEDMGVVGLYFYDLVEDYMELWTIKNSLIADVKARGVSVKYNNGGGQSGFKKNESIGELHKTNTQMLKILSQLEINVRDLPVDEDEDEEF</sequence>
<dbReference type="Proteomes" id="UP000199042">
    <property type="component" value="Unassembled WGS sequence"/>
</dbReference>
<reference evidence="1 2" key="1">
    <citation type="submission" date="2016-10" db="EMBL/GenBank/DDBJ databases">
        <authorList>
            <person name="Varghese N."/>
            <person name="Submissions S."/>
        </authorList>
    </citation>
    <scope>NUCLEOTIDE SEQUENCE [LARGE SCALE GENOMIC DNA]</scope>
    <source>
        <strain evidence="1 2">DSM 14526</strain>
    </source>
</reference>